<name>A0A196SB16_BLAHN</name>
<dbReference type="EMBL" id="LXWW01000453">
    <property type="protein sequence ID" value="OAO13199.1"/>
    <property type="molecule type" value="Genomic_DNA"/>
</dbReference>
<evidence type="ECO:0000259" key="2">
    <source>
        <dbReference type="Pfam" id="PF25809"/>
    </source>
</evidence>
<dbReference type="PANTHER" id="PTHR46355">
    <property type="entry name" value="UPF0428 PROTEIN CXORF56"/>
    <property type="match status" value="1"/>
</dbReference>
<dbReference type="Proteomes" id="UP000078348">
    <property type="component" value="Unassembled WGS sequence"/>
</dbReference>
<reference evidence="3 4" key="1">
    <citation type="submission" date="2016-05" db="EMBL/GenBank/DDBJ databases">
        <title>Nuclear genome of Blastocystis sp. subtype 1 NandII.</title>
        <authorList>
            <person name="Gentekaki E."/>
            <person name="Curtis B."/>
            <person name="Stairs C."/>
            <person name="Eme L."/>
            <person name="Herman E."/>
            <person name="Klimes V."/>
            <person name="Arias M.C."/>
            <person name="Elias M."/>
            <person name="Hilliou F."/>
            <person name="Klute M."/>
            <person name="Malik S.-B."/>
            <person name="Pightling A."/>
            <person name="Rachubinski R."/>
            <person name="Salas D."/>
            <person name="Schlacht A."/>
            <person name="Suga H."/>
            <person name="Archibald J."/>
            <person name="Ball S.G."/>
            <person name="Clark G."/>
            <person name="Dacks J."/>
            <person name="Van Der Giezen M."/>
            <person name="Tsaousis A."/>
            <person name="Roger A."/>
        </authorList>
    </citation>
    <scope>NUCLEOTIDE SEQUENCE [LARGE SCALE GENOMIC DNA]</scope>
    <source>
        <strain evidence="4">ATCC 50177 / NandII</strain>
    </source>
</reference>
<dbReference type="OrthoDB" id="418131at2759"/>
<dbReference type="AlphaFoldDB" id="A0A196SB16"/>
<comment type="similarity">
    <text evidence="1">Belongs to the STEEP1 family.</text>
</comment>
<evidence type="ECO:0000256" key="1">
    <source>
        <dbReference type="ARBA" id="ARBA00024205"/>
    </source>
</evidence>
<dbReference type="GO" id="GO:0005737">
    <property type="term" value="C:cytoplasm"/>
    <property type="evidence" value="ECO:0007669"/>
    <property type="project" value="GOC"/>
</dbReference>
<proteinExistence type="inferred from homology"/>
<dbReference type="GO" id="GO:0006888">
    <property type="term" value="P:endoplasmic reticulum to Golgi vesicle-mediated transport"/>
    <property type="evidence" value="ECO:0007669"/>
    <property type="project" value="TreeGrafter"/>
</dbReference>
<keyword evidence="4" id="KW-1185">Reference proteome</keyword>
<evidence type="ECO:0000313" key="3">
    <source>
        <dbReference type="EMBL" id="OAO13199.1"/>
    </source>
</evidence>
<protein>
    <recommendedName>
        <fullName evidence="2">STEEP1 domain-containing protein</fullName>
    </recommendedName>
</protein>
<accession>A0A196SB16</accession>
<comment type="caution">
    <text evidence="3">The sequence shown here is derived from an EMBL/GenBank/DDBJ whole genome shotgun (WGS) entry which is preliminary data.</text>
</comment>
<gene>
    <name evidence="3" type="ORF">AV274_5141</name>
</gene>
<organism evidence="3 4">
    <name type="scientific">Blastocystis sp. subtype 1 (strain ATCC 50177 / NandII)</name>
    <dbReference type="NCBI Taxonomy" id="478820"/>
    <lineage>
        <taxon>Eukaryota</taxon>
        <taxon>Sar</taxon>
        <taxon>Stramenopiles</taxon>
        <taxon>Bigyra</taxon>
        <taxon>Opalozoa</taxon>
        <taxon>Opalinata</taxon>
        <taxon>Blastocystidae</taxon>
        <taxon>Blastocystis</taxon>
    </lineage>
</organism>
<sequence>MESARKRMMIIQREYPDETDDIKLHNMCVCYCRYCGEYAMILPCPIETLPIRKRDMSRVLSENGVDFKYNLNYEGDTYIRREKGLERQCRLYCTHCRLVIAYRLAPPGEPSKFFYIVNGSLTTDPDIMIHEVKNYKMRIPPYVERDPEDPSNSTLLFVNVRFGKGANKIVGESQDCLIIDMKYNFEEEGKSNALLLQYLSSLLNLPLFNLSMSHEKNRLAVRVSEMDYEDFYMRLKNFL</sequence>
<dbReference type="GO" id="GO:0090158">
    <property type="term" value="P:endoplasmic reticulum membrane organization"/>
    <property type="evidence" value="ECO:0007669"/>
    <property type="project" value="TreeGrafter"/>
</dbReference>
<evidence type="ECO:0000313" key="4">
    <source>
        <dbReference type="Proteomes" id="UP000078348"/>
    </source>
</evidence>
<feature type="domain" description="STEEP1" evidence="2">
    <location>
        <begin position="26"/>
        <end position="124"/>
    </location>
</feature>
<dbReference type="Pfam" id="PF25809">
    <property type="entry name" value="STEEP1"/>
    <property type="match status" value="1"/>
</dbReference>
<dbReference type="InterPro" id="IPR057965">
    <property type="entry name" value="STEEP1_dom"/>
</dbReference>
<dbReference type="STRING" id="478820.A0A196SB16"/>
<dbReference type="PANTHER" id="PTHR46355:SF1">
    <property type="entry name" value="STING ER EXIT PROTEIN"/>
    <property type="match status" value="1"/>
</dbReference>
<dbReference type="InterPro" id="IPR029704">
    <property type="entry name" value="STEEP-like"/>
</dbReference>